<dbReference type="HAMAP" id="MF_00196">
    <property type="entry name" value="Mannitol_dehydrog"/>
    <property type="match status" value="1"/>
</dbReference>
<dbReference type="PRINTS" id="PR00084">
    <property type="entry name" value="MTLDHDRGNASE"/>
</dbReference>
<evidence type="ECO:0000256" key="5">
    <source>
        <dbReference type="ARBA" id="ARBA00023002"/>
    </source>
</evidence>
<keyword evidence="6" id="KW-0520">NAD</keyword>
<keyword evidence="11" id="KW-1185">Reference proteome</keyword>
<dbReference type="EC" id="1.1.1.17" evidence="3"/>
<dbReference type="PANTHER" id="PTHR30524:SF0">
    <property type="entry name" value="ALTRONATE OXIDOREDUCTASE-RELATED"/>
    <property type="match status" value="1"/>
</dbReference>
<dbReference type="InterPro" id="IPR008927">
    <property type="entry name" value="6-PGluconate_DH-like_C_sf"/>
</dbReference>
<dbReference type="InterPro" id="IPR036291">
    <property type="entry name" value="NAD(P)-bd_dom_sf"/>
</dbReference>
<evidence type="ECO:0000256" key="3">
    <source>
        <dbReference type="ARBA" id="ARBA00012939"/>
    </source>
</evidence>
<evidence type="ECO:0000256" key="2">
    <source>
        <dbReference type="ARBA" id="ARBA00011245"/>
    </source>
</evidence>
<dbReference type="GO" id="GO:0019592">
    <property type="term" value="P:mannitol catabolic process"/>
    <property type="evidence" value="ECO:0007669"/>
    <property type="project" value="TreeGrafter"/>
</dbReference>
<dbReference type="Gene3D" id="3.40.50.720">
    <property type="entry name" value="NAD(P)-binding Rossmann-like Domain"/>
    <property type="match status" value="1"/>
</dbReference>
<dbReference type="NCBIfam" id="NF002647">
    <property type="entry name" value="PRK02318.1-3"/>
    <property type="match status" value="1"/>
</dbReference>
<keyword evidence="5" id="KW-0560">Oxidoreductase</keyword>
<comment type="catalytic activity">
    <reaction evidence="7">
        <text>D-mannitol 1-phosphate + NAD(+) = beta-D-fructose 6-phosphate + NADH + H(+)</text>
        <dbReference type="Rhea" id="RHEA:19661"/>
        <dbReference type="ChEBI" id="CHEBI:15378"/>
        <dbReference type="ChEBI" id="CHEBI:57540"/>
        <dbReference type="ChEBI" id="CHEBI:57634"/>
        <dbReference type="ChEBI" id="CHEBI:57945"/>
        <dbReference type="ChEBI" id="CHEBI:61381"/>
        <dbReference type="EC" id="1.1.1.17"/>
    </reaction>
</comment>
<dbReference type="Pfam" id="PF01232">
    <property type="entry name" value="Mannitol_dh"/>
    <property type="match status" value="1"/>
</dbReference>
<accession>A0A8H6RWB5</accession>
<organism evidence="10 11">
    <name type="scientific">Pseudocercospora fuligena</name>
    <dbReference type="NCBI Taxonomy" id="685502"/>
    <lineage>
        <taxon>Eukaryota</taxon>
        <taxon>Fungi</taxon>
        <taxon>Dikarya</taxon>
        <taxon>Ascomycota</taxon>
        <taxon>Pezizomycotina</taxon>
        <taxon>Dothideomycetes</taxon>
        <taxon>Dothideomycetidae</taxon>
        <taxon>Mycosphaerellales</taxon>
        <taxon>Mycosphaerellaceae</taxon>
        <taxon>Pseudocercospora</taxon>
    </lineage>
</organism>
<dbReference type="SUPFAM" id="SSF48179">
    <property type="entry name" value="6-phosphogluconate dehydrogenase C-terminal domain-like"/>
    <property type="match status" value="1"/>
</dbReference>
<gene>
    <name evidence="10" type="ORF">HII31_00163</name>
</gene>
<dbReference type="InterPro" id="IPR000669">
    <property type="entry name" value="Mannitol_DH"/>
</dbReference>
<comment type="similarity">
    <text evidence="1">Belongs to the mannitol dehydrogenase family.</text>
</comment>
<evidence type="ECO:0000259" key="9">
    <source>
        <dbReference type="Pfam" id="PF08125"/>
    </source>
</evidence>
<feature type="domain" description="Mannitol dehydrogenase C-terminal" evidence="9">
    <location>
        <begin position="306"/>
        <end position="455"/>
    </location>
</feature>
<reference evidence="10" key="1">
    <citation type="submission" date="2020-04" db="EMBL/GenBank/DDBJ databases">
        <title>Draft genome resource of the tomato pathogen Pseudocercospora fuligena.</title>
        <authorList>
            <person name="Zaccaron A."/>
        </authorList>
    </citation>
    <scope>NUCLEOTIDE SEQUENCE</scope>
    <source>
        <strain evidence="10">PF001</strain>
    </source>
</reference>
<dbReference type="NCBIfam" id="NF002652">
    <property type="entry name" value="PRK02318.2-5"/>
    <property type="match status" value="1"/>
</dbReference>
<dbReference type="OrthoDB" id="418169at2759"/>
<comment type="caution">
    <text evidence="10">The sequence shown here is derived from an EMBL/GenBank/DDBJ whole genome shotgun (WGS) entry which is preliminary data.</text>
</comment>
<dbReference type="InterPro" id="IPR013118">
    <property type="entry name" value="Mannitol_DH_C"/>
</dbReference>
<comment type="subunit">
    <text evidence="2">Monomer.</text>
</comment>
<dbReference type="InterPro" id="IPR013131">
    <property type="entry name" value="Mannitol_DH_N"/>
</dbReference>
<sequence length="488" mass="53667">TSFFLHCQLHFCSRHPPFQTTTSHASSRQVSHTPSFHVLVTATAAASTPDVSLALTPAEALRLNSSKAVAHWSSSYILILTSDSEDSTTEQTRITPHSTHALNDKMGLKGVHFGGGNIGRGFVAEFLHNSGFEVVFVDVMDSIINKLQETKSYEVTEIGPDGESKFTIDNYRAINSKYNMDDVVQEIATADTVTCAVGPNILKFIAEPIAKGIEARKDSKPLAVIACENAIGATDTLRGFIEGKLSDPSALKKARFANSAIDRIVPIQDEGAGLNVKIEKFYEWCVEEKPFEGSPPPIKGVHYVEDLQPYIERKLFTVNTGHATAAYYGHQAGKKFIHEVLEDKKLHDIVQNTLKETAHLICTKHSHISKQEQENYVQQIVTRISNPVLKDNVERVGRAPLRKLSRKERFIGPAAHLAEQGDAVDNLLGGIEQALRFQNVEGDEESVELAKILKNNDAKTATQKITGLEESHPLFAKVQEKVALVQGA</sequence>
<dbReference type="InterPro" id="IPR023028">
    <property type="entry name" value="Mannitol_1_phos_5_DH"/>
</dbReference>
<name>A0A8H6RWB5_9PEZI</name>
<dbReference type="SUPFAM" id="SSF51735">
    <property type="entry name" value="NAD(P)-binding Rossmann-fold domains"/>
    <property type="match status" value="1"/>
</dbReference>
<proteinExistence type="inferred from homology"/>
<dbReference type="GO" id="GO:0005829">
    <property type="term" value="C:cytosol"/>
    <property type="evidence" value="ECO:0007669"/>
    <property type="project" value="TreeGrafter"/>
</dbReference>
<dbReference type="InterPro" id="IPR013328">
    <property type="entry name" value="6PGD_dom2"/>
</dbReference>
<feature type="domain" description="Mannitol dehydrogenase N-terminal" evidence="8">
    <location>
        <begin position="111"/>
        <end position="299"/>
    </location>
</feature>
<evidence type="ECO:0000256" key="4">
    <source>
        <dbReference type="ARBA" id="ARBA00016219"/>
    </source>
</evidence>
<dbReference type="GO" id="GO:0008926">
    <property type="term" value="F:mannitol-1-phosphate 5-dehydrogenase activity"/>
    <property type="evidence" value="ECO:0007669"/>
    <property type="project" value="UniProtKB-EC"/>
</dbReference>
<dbReference type="Pfam" id="PF08125">
    <property type="entry name" value="Mannitol_dh_C"/>
    <property type="match status" value="1"/>
</dbReference>
<dbReference type="AlphaFoldDB" id="A0A8H6RWB5"/>
<dbReference type="EMBL" id="JABCIY010000001">
    <property type="protein sequence ID" value="KAF7198424.1"/>
    <property type="molecule type" value="Genomic_DNA"/>
</dbReference>
<feature type="non-terminal residue" evidence="10">
    <location>
        <position position="1"/>
    </location>
</feature>
<evidence type="ECO:0000313" key="10">
    <source>
        <dbReference type="EMBL" id="KAF7198424.1"/>
    </source>
</evidence>
<dbReference type="Gene3D" id="1.10.1040.10">
    <property type="entry name" value="N-(1-d-carboxylethyl)-l-norvaline Dehydrogenase, domain 2"/>
    <property type="match status" value="1"/>
</dbReference>
<evidence type="ECO:0000256" key="1">
    <source>
        <dbReference type="ARBA" id="ARBA00006541"/>
    </source>
</evidence>
<evidence type="ECO:0000256" key="7">
    <source>
        <dbReference type="ARBA" id="ARBA00048615"/>
    </source>
</evidence>
<dbReference type="PANTHER" id="PTHR30524">
    <property type="entry name" value="MANNITOL-1-PHOSPHATE 5-DEHYDROGENASE"/>
    <property type="match status" value="1"/>
</dbReference>
<evidence type="ECO:0000256" key="6">
    <source>
        <dbReference type="ARBA" id="ARBA00023027"/>
    </source>
</evidence>
<dbReference type="Proteomes" id="UP000660729">
    <property type="component" value="Unassembled WGS sequence"/>
</dbReference>
<evidence type="ECO:0000313" key="11">
    <source>
        <dbReference type="Proteomes" id="UP000660729"/>
    </source>
</evidence>
<evidence type="ECO:0000259" key="8">
    <source>
        <dbReference type="Pfam" id="PF01232"/>
    </source>
</evidence>
<protein>
    <recommendedName>
        <fullName evidence="4">Mannitol-1-phosphate 5-dehydrogenase</fullName>
        <ecNumber evidence="3">1.1.1.17</ecNumber>
    </recommendedName>
</protein>